<dbReference type="PANTHER" id="PTHR13045">
    <property type="entry name" value="5'-NUCLEOTIDASE"/>
    <property type="match status" value="1"/>
</dbReference>
<evidence type="ECO:0000256" key="3">
    <source>
        <dbReference type="ARBA" id="ARBA00012643"/>
    </source>
</evidence>
<dbReference type="Pfam" id="PF05822">
    <property type="entry name" value="UMPH-1"/>
    <property type="match status" value="1"/>
</dbReference>
<dbReference type="GO" id="GO:0009117">
    <property type="term" value="P:nucleotide metabolic process"/>
    <property type="evidence" value="ECO:0007669"/>
    <property type="project" value="UniProtKB-KW"/>
</dbReference>
<evidence type="ECO:0000256" key="5">
    <source>
        <dbReference type="ARBA" id="ARBA00022741"/>
    </source>
</evidence>
<keyword evidence="4" id="KW-0479">Metal-binding</keyword>
<keyword evidence="7" id="KW-0460">Magnesium</keyword>
<dbReference type="SFLD" id="SFLDG01128">
    <property type="entry name" value="C1.4:_5'-Nucleotidase_Like"/>
    <property type="match status" value="1"/>
</dbReference>
<dbReference type="Gene3D" id="3.40.50.1000">
    <property type="entry name" value="HAD superfamily/HAD-like"/>
    <property type="match status" value="1"/>
</dbReference>
<accession>A0A813S4G8</accession>
<name>A0A813S4G8_9BILA</name>
<dbReference type="GO" id="GO:0000287">
    <property type="term" value="F:magnesium ion binding"/>
    <property type="evidence" value="ECO:0007669"/>
    <property type="project" value="InterPro"/>
</dbReference>
<dbReference type="InterPro" id="IPR006434">
    <property type="entry name" value="Pyrimidine_nucleotidase_eu"/>
</dbReference>
<keyword evidence="8" id="KW-0546">Nucleotide metabolism</keyword>
<evidence type="ECO:0000256" key="7">
    <source>
        <dbReference type="ARBA" id="ARBA00022842"/>
    </source>
</evidence>
<keyword evidence="5" id="KW-0547">Nucleotide-binding</keyword>
<keyword evidence="11" id="KW-1185">Reference proteome</keyword>
<dbReference type="PANTHER" id="PTHR13045:SF0">
    <property type="entry name" value="7-METHYLGUANOSINE PHOSPHATE-SPECIFIC 5'-NUCLEOTIDASE"/>
    <property type="match status" value="1"/>
</dbReference>
<keyword evidence="6" id="KW-0378">Hydrolase</keyword>
<organism evidence="9 11">
    <name type="scientific">Didymodactylos carnosus</name>
    <dbReference type="NCBI Taxonomy" id="1234261"/>
    <lineage>
        <taxon>Eukaryota</taxon>
        <taxon>Metazoa</taxon>
        <taxon>Spiralia</taxon>
        <taxon>Gnathifera</taxon>
        <taxon>Rotifera</taxon>
        <taxon>Eurotatoria</taxon>
        <taxon>Bdelloidea</taxon>
        <taxon>Philodinida</taxon>
        <taxon>Philodinidae</taxon>
        <taxon>Didymodactylos</taxon>
    </lineage>
</organism>
<dbReference type="Proteomes" id="UP000681722">
    <property type="component" value="Unassembled WGS sequence"/>
</dbReference>
<comment type="caution">
    <text evidence="9">The sequence shown here is derived from an EMBL/GenBank/DDBJ whole genome shotgun (WGS) entry which is preliminary data.</text>
</comment>
<dbReference type="InterPro" id="IPR036412">
    <property type="entry name" value="HAD-like_sf"/>
</dbReference>
<dbReference type="EC" id="3.1.3.5" evidence="3"/>
<dbReference type="GO" id="GO:0000166">
    <property type="term" value="F:nucleotide binding"/>
    <property type="evidence" value="ECO:0007669"/>
    <property type="project" value="UniProtKB-KW"/>
</dbReference>
<dbReference type="SFLD" id="SFLDS00003">
    <property type="entry name" value="Haloacid_Dehalogenase"/>
    <property type="match status" value="1"/>
</dbReference>
<dbReference type="Gene3D" id="1.10.150.340">
    <property type="entry name" value="Pyrimidine 5'-nucleotidase (UMPH-1), N-terminal domain"/>
    <property type="match status" value="1"/>
</dbReference>
<comment type="similarity">
    <text evidence="2">Belongs to the pyrimidine 5'-nucleotidase family.</text>
</comment>
<dbReference type="EMBL" id="CAJNOQ010000348">
    <property type="protein sequence ID" value="CAF0790736.1"/>
    <property type="molecule type" value="Genomic_DNA"/>
</dbReference>
<dbReference type="AlphaFoldDB" id="A0A813S4G8"/>
<evidence type="ECO:0000313" key="9">
    <source>
        <dbReference type="EMBL" id="CAF0790736.1"/>
    </source>
</evidence>
<dbReference type="FunFam" id="1.10.150.340:FF:000001">
    <property type="entry name" value="Cytosolic 5-nucleotidase 3-like"/>
    <property type="match status" value="1"/>
</dbReference>
<dbReference type="SUPFAM" id="SSF56784">
    <property type="entry name" value="HAD-like"/>
    <property type="match status" value="1"/>
</dbReference>
<evidence type="ECO:0000256" key="8">
    <source>
        <dbReference type="ARBA" id="ARBA00023080"/>
    </source>
</evidence>
<dbReference type="InterPro" id="IPR023214">
    <property type="entry name" value="HAD_sf"/>
</dbReference>
<dbReference type="GO" id="GO:0005737">
    <property type="term" value="C:cytoplasm"/>
    <property type="evidence" value="ECO:0007669"/>
    <property type="project" value="InterPro"/>
</dbReference>
<evidence type="ECO:0000256" key="4">
    <source>
        <dbReference type="ARBA" id="ARBA00022723"/>
    </source>
</evidence>
<dbReference type="EMBL" id="CAJOBC010000348">
    <property type="protein sequence ID" value="CAF3574975.1"/>
    <property type="molecule type" value="Genomic_DNA"/>
</dbReference>
<proteinExistence type="inferred from homology"/>
<dbReference type="Proteomes" id="UP000663829">
    <property type="component" value="Unassembled WGS sequence"/>
</dbReference>
<gene>
    <name evidence="9" type="ORF">GPM918_LOCUS2986</name>
    <name evidence="10" type="ORF">SRO942_LOCUS2986</name>
</gene>
<dbReference type="OrthoDB" id="10014216at2759"/>
<evidence type="ECO:0000313" key="11">
    <source>
        <dbReference type="Proteomes" id="UP000663829"/>
    </source>
</evidence>
<evidence type="ECO:0000256" key="6">
    <source>
        <dbReference type="ARBA" id="ARBA00022801"/>
    </source>
</evidence>
<protein>
    <recommendedName>
        <fullName evidence="3">5'-nucleotidase</fullName>
        <ecNumber evidence="3">3.1.3.5</ecNumber>
    </recommendedName>
</protein>
<sequence length="306" mass="35545">MSILDRLLSTNHQLHVDEEKHIQVNKILTALIEDGIDKLHIVADYDYTLSRYEKNGQILPTTFGVIESCDKVRLPDNTLLRIKADELRLHYHPFEMDVHMSVEQKIPLMIEWWRAAQDLLISCNITKSMLFDIVKESQMEFKDGVNEFIARSLKDKIPILIFSAGLGDIIEIFLEINVPAFRLQEHTPTESTHIVSNFMDYDSKSFHFTGFKDKLIHAFNKNEYEIYDTPYYNQIKQRPNVILLGDTLGDVGMIAGMKNLQNILKIGFLNNYNETKLKVYKSVYDLVICNDQTFTIPNQILDEIQK</sequence>
<evidence type="ECO:0000256" key="2">
    <source>
        <dbReference type="ARBA" id="ARBA00008389"/>
    </source>
</evidence>
<comment type="catalytic activity">
    <reaction evidence="1">
        <text>a ribonucleoside 5'-phosphate + H2O = a ribonucleoside + phosphate</text>
        <dbReference type="Rhea" id="RHEA:12484"/>
        <dbReference type="ChEBI" id="CHEBI:15377"/>
        <dbReference type="ChEBI" id="CHEBI:18254"/>
        <dbReference type="ChEBI" id="CHEBI:43474"/>
        <dbReference type="ChEBI" id="CHEBI:58043"/>
        <dbReference type="EC" id="3.1.3.5"/>
    </reaction>
</comment>
<evidence type="ECO:0000313" key="10">
    <source>
        <dbReference type="EMBL" id="CAF3574975.1"/>
    </source>
</evidence>
<dbReference type="GO" id="GO:0008253">
    <property type="term" value="F:5'-nucleotidase activity"/>
    <property type="evidence" value="ECO:0007669"/>
    <property type="project" value="UniProtKB-EC"/>
</dbReference>
<reference evidence="9" key="1">
    <citation type="submission" date="2021-02" db="EMBL/GenBank/DDBJ databases">
        <authorList>
            <person name="Nowell W R."/>
        </authorList>
    </citation>
    <scope>NUCLEOTIDE SEQUENCE</scope>
</reference>
<evidence type="ECO:0000256" key="1">
    <source>
        <dbReference type="ARBA" id="ARBA00000815"/>
    </source>
</evidence>